<evidence type="ECO:0000313" key="2">
    <source>
        <dbReference type="EMBL" id="KAJ7190319.1"/>
    </source>
</evidence>
<feature type="region of interest" description="Disordered" evidence="1">
    <location>
        <begin position="1"/>
        <end position="36"/>
    </location>
</feature>
<keyword evidence="3" id="KW-1185">Reference proteome</keyword>
<proteinExistence type="predicted"/>
<dbReference type="AlphaFoldDB" id="A0AAD6ULZ6"/>
<organism evidence="2 3">
    <name type="scientific">Mycena pura</name>
    <dbReference type="NCBI Taxonomy" id="153505"/>
    <lineage>
        <taxon>Eukaryota</taxon>
        <taxon>Fungi</taxon>
        <taxon>Dikarya</taxon>
        <taxon>Basidiomycota</taxon>
        <taxon>Agaricomycotina</taxon>
        <taxon>Agaricomycetes</taxon>
        <taxon>Agaricomycetidae</taxon>
        <taxon>Agaricales</taxon>
        <taxon>Marasmiineae</taxon>
        <taxon>Mycenaceae</taxon>
        <taxon>Mycena</taxon>
    </lineage>
</organism>
<protein>
    <submittedName>
        <fullName evidence="2">Uncharacterized protein</fullName>
    </submittedName>
</protein>
<sequence length="293" mass="31308">MEAQDSSVKKKTTKKRAKAPSESQGALRRSTRSAKEVQQVSLSDLLTITPPPLLDVAGSAFSLGGSPPPRTFSTGKYLLFPLSAQVLTRLIHSASSNSAMIASTKKDVPAAHSASSGVTRDPGRMWGTYELPKVRSWCVLTETVVPPSNKAVLKKTPRVPLLPSPAHILKPQSASSPSDRRERHCLHAPNASSSVRRVATPFVAVSSAYTQASVRIVAIRSPRKTLYVRPSVFGRLLIGTSAGLNAPDASSSVRRAATLSARLTAFGAEMFLMLLIKIIGDDHSGQGEQPRPQ</sequence>
<gene>
    <name evidence="2" type="ORF">GGX14DRAFT_579934</name>
</gene>
<evidence type="ECO:0000256" key="1">
    <source>
        <dbReference type="SAM" id="MobiDB-lite"/>
    </source>
</evidence>
<reference evidence="2" key="1">
    <citation type="submission" date="2023-03" db="EMBL/GenBank/DDBJ databases">
        <title>Massive genome expansion in bonnet fungi (Mycena s.s.) driven by repeated elements and novel gene families across ecological guilds.</title>
        <authorList>
            <consortium name="Lawrence Berkeley National Laboratory"/>
            <person name="Harder C.B."/>
            <person name="Miyauchi S."/>
            <person name="Viragh M."/>
            <person name="Kuo A."/>
            <person name="Thoen E."/>
            <person name="Andreopoulos B."/>
            <person name="Lu D."/>
            <person name="Skrede I."/>
            <person name="Drula E."/>
            <person name="Henrissat B."/>
            <person name="Morin E."/>
            <person name="Kohler A."/>
            <person name="Barry K."/>
            <person name="LaButti K."/>
            <person name="Morin E."/>
            <person name="Salamov A."/>
            <person name="Lipzen A."/>
            <person name="Mereny Z."/>
            <person name="Hegedus B."/>
            <person name="Baldrian P."/>
            <person name="Stursova M."/>
            <person name="Weitz H."/>
            <person name="Taylor A."/>
            <person name="Grigoriev I.V."/>
            <person name="Nagy L.G."/>
            <person name="Martin F."/>
            <person name="Kauserud H."/>
        </authorList>
    </citation>
    <scope>NUCLEOTIDE SEQUENCE</scope>
    <source>
        <strain evidence="2">9144</strain>
    </source>
</reference>
<dbReference type="Proteomes" id="UP001219525">
    <property type="component" value="Unassembled WGS sequence"/>
</dbReference>
<feature type="compositionally biased region" description="Basic residues" evidence="1">
    <location>
        <begin position="9"/>
        <end position="18"/>
    </location>
</feature>
<dbReference type="EMBL" id="JARJCW010000152">
    <property type="protein sequence ID" value="KAJ7190319.1"/>
    <property type="molecule type" value="Genomic_DNA"/>
</dbReference>
<accession>A0AAD6ULZ6</accession>
<name>A0AAD6ULZ6_9AGAR</name>
<evidence type="ECO:0000313" key="3">
    <source>
        <dbReference type="Proteomes" id="UP001219525"/>
    </source>
</evidence>
<comment type="caution">
    <text evidence="2">The sequence shown here is derived from an EMBL/GenBank/DDBJ whole genome shotgun (WGS) entry which is preliminary data.</text>
</comment>